<proteinExistence type="predicted"/>
<dbReference type="AlphaFoldDB" id="A0A918VSU7"/>
<dbReference type="EMBL" id="BMXA01000008">
    <property type="protein sequence ID" value="GHA19676.1"/>
    <property type="molecule type" value="Genomic_DNA"/>
</dbReference>
<protein>
    <submittedName>
        <fullName evidence="1">Uncharacterized protein</fullName>
    </submittedName>
</protein>
<name>A0A918VSU7_9GAMM</name>
<reference evidence="1" key="1">
    <citation type="journal article" date="2014" name="Int. J. Syst. Evol. Microbiol.">
        <title>Complete genome sequence of Corynebacterium casei LMG S-19264T (=DSM 44701T), isolated from a smear-ripened cheese.</title>
        <authorList>
            <consortium name="US DOE Joint Genome Institute (JGI-PGF)"/>
            <person name="Walter F."/>
            <person name="Albersmeier A."/>
            <person name="Kalinowski J."/>
            <person name="Ruckert C."/>
        </authorList>
    </citation>
    <scope>NUCLEOTIDE SEQUENCE</scope>
    <source>
        <strain evidence="1">KCTC 12711</strain>
    </source>
</reference>
<sequence>MNAGLKNLLTEPVDNFVDKTTTPAVTHRNHWLCKFCLNFEQSILIIKINNLRKLVCDTQITTQKKTTNLLT</sequence>
<keyword evidence="2" id="KW-1185">Reference proteome</keyword>
<evidence type="ECO:0000313" key="2">
    <source>
        <dbReference type="Proteomes" id="UP000614811"/>
    </source>
</evidence>
<accession>A0A918VSU7</accession>
<comment type="caution">
    <text evidence="1">The sequence shown here is derived from an EMBL/GenBank/DDBJ whole genome shotgun (WGS) entry which is preliminary data.</text>
</comment>
<gene>
    <name evidence="1" type="ORF">GCM10008090_31720</name>
</gene>
<evidence type="ECO:0000313" key="1">
    <source>
        <dbReference type="EMBL" id="GHA19676.1"/>
    </source>
</evidence>
<dbReference type="Proteomes" id="UP000614811">
    <property type="component" value="Unassembled WGS sequence"/>
</dbReference>
<organism evidence="1 2">
    <name type="scientific">Arenicella chitinivorans</name>
    <dbReference type="NCBI Taxonomy" id="1329800"/>
    <lineage>
        <taxon>Bacteria</taxon>
        <taxon>Pseudomonadati</taxon>
        <taxon>Pseudomonadota</taxon>
        <taxon>Gammaproteobacteria</taxon>
        <taxon>Arenicellales</taxon>
        <taxon>Arenicellaceae</taxon>
        <taxon>Arenicella</taxon>
    </lineage>
</organism>
<reference evidence="1" key="2">
    <citation type="submission" date="2020-09" db="EMBL/GenBank/DDBJ databases">
        <authorList>
            <person name="Sun Q."/>
            <person name="Kim S."/>
        </authorList>
    </citation>
    <scope>NUCLEOTIDE SEQUENCE</scope>
    <source>
        <strain evidence="1">KCTC 12711</strain>
    </source>
</reference>